<keyword evidence="4" id="KW-1185">Reference proteome</keyword>
<organism evidence="3 4">
    <name type="scientific">Gigaspora margarita</name>
    <dbReference type="NCBI Taxonomy" id="4874"/>
    <lineage>
        <taxon>Eukaryota</taxon>
        <taxon>Fungi</taxon>
        <taxon>Fungi incertae sedis</taxon>
        <taxon>Mucoromycota</taxon>
        <taxon>Glomeromycotina</taxon>
        <taxon>Glomeromycetes</taxon>
        <taxon>Diversisporales</taxon>
        <taxon>Gigasporaceae</taxon>
        <taxon>Gigaspora</taxon>
    </lineage>
</organism>
<dbReference type="EMBL" id="CAJVQB010062496">
    <property type="protein sequence ID" value="CAG8840279.1"/>
    <property type="molecule type" value="Genomic_DNA"/>
</dbReference>
<feature type="non-terminal residue" evidence="3">
    <location>
        <position position="1"/>
    </location>
</feature>
<gene>
    <name evidence="3" type="ORF">GMARGA_LOCUS34836</name>
</gene>
<proteinExistence type="inferred from homology"/>
<dbReference type="PANTHER" id="PTHR12341">
    <property type="entry name" value="5'-&gt;3' EXORIBONUCLEASE"/>
    <property type="match status" value="1"/>
</dbReference>
<comment type="similarity">
    <text evidence="1">Belongs to the 5'-3' exonuclease family.</text>
</comment>
<evidence type="ECO:0000313" key="4">
    <source>
        <dbReference type="Proteomes" id="UP000789901"/>
    </source>
</evidence>
<feature type="domain" description="Xrn1 N-terminal" evidence="2">
    <location>
        <begin position="127"/>
        <end position="220"/>
    </location>
</feature>
<dbReference type="Proteomes" id="UP000789901">
    <property type="component" value="Unassembled WGS sequence"/>
</dbReference>
<name>A0ABN7WTP9_GIGMA</name>
<comment type="caution">
    <text evidence="3">The sequence shown here is derived from an EMBL/GenBank/DDBJ whole genome shotgun (WGS) entry which is preliminary data.</text>
</comment>
<dbReference type="InterPro" id="IPR004859">
    <property type="entry name" value="Xrn1_N"/>
</dbReference>
<evidence type="ECO:0000313" key="3">
    <source>
        <dbReference type="EMBL" id="CAG8840279.1"/>
    </source>
</evidence>
<evidence type="ECO:0000256" key="1">
    <source>
        <dbReference type="ARBA" id="ARBA00038299"/>
    </source>
</evidence>
<dbReference type="InterPro" id="IPR027073">
    <property type="entry name" value="5_3_exoribonuclease"/>
</dbReference>
<protein>
    <submittedName>
        <fullName evidence="3">31447_t:CDS:1</fullName>
    </submittedName>
</protein>
<dbReference type="PANTHER" id="PTHR12341:SF7">
    <property type="entry name" value="5'-3' EXORIBONUCLEASE 1"/>
    <property type="match status" value="1"/>
</dbReference>
<sequence length="276" mass="32601">LIGVNFGDSKIQQLFFRYLEFLRRIMGIQGFERWIKDRYSKNNKFVEHIKKGFIKENPDNFYIDMNGIIHGIINENLKTYNNDIIFNAICGYIDDLIFMIDPNKLIFIAIDAKMNEQRKRRFKNANANNKFDRNSVTPGTKFMKDLSEYIKEFISNKIQNDGDWKTKKIIYSGHDVPGEGEYKILEYIRRSELDSLKHLIFGKDSDIILLGLLQYKKNISNLITSKIKEFEIKALPISREDLKEEFKKLWDTNSRPSFEFDIGSIIKDFVLLTFFV</sequence>
<dbReference type="Pfam" id="PF03159">
    <property type="entry name" value="XRN_N"/>
    <property type="match status" value="1"/>
</dbReference>
<dbReference type="CDD" id="cd18673">
    <property type="entry name" value="PIN_XRN1-2-like"/>
    <property type="match status" value="1"/>
</dbReference>
<accession>A0ABN7WTP9</accession>
<dbReference type="Gene3D" id="3.40.50.12390">
    <property type="match status" value="2"/>
</dbReference>
<evidence type="ECO:0000259" key="2">
    <source>
        <dbReference type="Pfam" id="PF03159"/>
    </source>
</evidence>
<reference evidence="3 4" key="1">
    <citation type="submission" date="2021-06" db="EMBL/GenBank/DDBJ databases">
        <authorList>
            <person name="Kallberg Y."/>
            <person name="Tangrot J."/>
            <person name="Rosling A."/>
        </authorList>
    </citation>
    <scope>NUCLEOTIDE SEQUENCE [LARGE SCALE GENOMIC DNA]</scope>
    <source>
        <strain evidence="3 4">120-4 pot B 10/14</strain>
    </source>
</reference>
<feature type="non-terminal residue" evidence="3">
    <location>
        <position position="276"/>
    </location>
</feature>